<evidence type="ECO:0000259" key="2">
    <source>
        <dbReference type="SMART" id="SM00858"/>
    </source>
</evidence>
<dbReference type="FunFam" id="2.30.130.110:FF:000003">
    <property type="entry name" value="D-galactarate dehydratase"/>
    <property type="match status" value="1"/>
</dbReference>
<dbReference type="Proteomes" id="UP000199520">
    <property type="component" value="Unassembled WGS sequence"/>
</dbReference>
<organism evidence="3 4">
    <name type="scientific">Pelosinus propionicus DSM 13327</name>
    <dbReference type="NCBI Taxonomy" id="1123291"/>
    <lineage>
        <taxon>Bacteria</taxon>
        <taxon>Bacillati</taxon>
        <taxon>Bacillota</taxon>
        <taxon>Negativicutes</taxon>
        <taxon>Selenomonadales</taxon>
        <taxon>Sporomusaceae</taxon>
        <taxon>Pelosinus</taxon>
    </lineage>
</organism>
<dbReference type="EMBL" id="FOTS01000007">
    <property type="protein sequence ID" value="SFL52133.1"/>
    <property type="molecule type" value="Genomic_DNA"/>
</dbReference>
<dbReference type="AlphaFoldDB" id="A0A1I4IDQ4"/>
<feature type="domain" description="SAF" evidence="2">
    <location>
        <begin position="12"/>
        <end position="87"/>
    </location>
</feature>
<dbReference type="InterPro" id="IPR052172">
    <property type="entry name" value="UxaA_altronate/galactarate_dh"/>
</dbReference>
<dbReference type="Pfam" id="PF08666">
    <property type="entry name" value="SAF"/>
    <property type="match status" value="1"/>
</dbReference>
<dbReference type="GO" id="GO:0019698">
    <property type="term" value="P:D-galacturonate catabolic process"/>
    <property type="evidence" value="ECO:0007669"/>
    <property type="project" value="TreeGrafter"/>
</dbReference>
<keyword evidence="1" id="KW-0456">Lyase</keyword>
<dbReference type="OrthoDB" id="9804574at2"/>
<dbReference type="CDD" id="cd11613">
    <property type="entry name" value="SAF_AH_GD"/>
    <property type="match status" value="1"/>
</dbReference>
<dbReference type="RefSeq" id="WP_090933765.1">
    <property type="nucleotide sequence ID" value="NZ_FOTS01000007.1"/>
</dbReference>
<evidence type="ECO:0000313" key="3">
    <source>
        <dbReference type="EMBL" id="SFL52133.1"/>
    </source>
</evidence>
<proteinExistence type="predicted"/>
<dbReference type="STRING" id="1123291.SAMN04490355_1007143"/>
<dbReference type="GO" id="GO:0016829">
    <property type="term" value="F:lyase activity"/>
    <property type="evidence" value="ECO:0007669"/>
    <property type="project" value="UniProtKB-KW"/>
</dbReference>
<dbReference type="Gene3D" id="2.30.130.110">
    <property type="match status" value="1"/>
</dbReference>
<accession>A0A1I4IDQ4</accession>
<dbReference type="SMART" id="SM00858">
    <property type="entry name" value="SAF"/>
    <property type="match status" value="1"/>
</dbReference>
<dbReference type="InterPro" id="IPR013974">
    <property type="entry name" value="SAF"/>
</dbReference>
<name>A0A1I4IDQ4_9FIRM</name>
<keyword evidence="4" id="KW-1185">Reference proteome</keyword>
<sequence>MAIDAIALHMTDNVATAVQDLKVGQEATVRINHDVCHIILQEDIPYGHKFTLKPVHFGEEILKYGEIIGRATKDIGAGYHAHVQNIESLRGRGDLKTKQSGNMSSP</sequence>
<protein>
    <submittedName>
        <fullName evidence="3">Altronate dehydratase small subunit</fullName>
    </submittedName>
</protein>
<reference evidence="4" key="1">
    <citation type="submission" date="2016-10" db="EMBL/GenBank/DDBJ databases">
        <authorList>
            <person name="Varghese N."/>
            <person name="Submissions S."/>
        </authorList>
    </citation>
    <scope>NUCLEOTIDE SEQUENCE [LARGE SCALE GENOMIC DNA]</scope>
    <source>
        <strain evidence="4">DSM 13327</strain>
    </source>
</reference>
<dbReference type="InterPro" id="IPR044144">
    <property type="entry name" value="SAF_UxaA/GarD"/>
</dbReference>
<gene>
    <name evidence="3" type="ORF">SAMN04490355_1007143</name>
</gene>
<evidence type="ECO:0000256" key="1">
    <source>
        <dbReference type="ARBA" id="ARBA00023239"/>
    </source>
</evidence>
<dbReference type="PANTHER" id="PTHR30536">
    <property type="entry name" value="ALTRONATE/GALACTARATE DEHYDRATASE"/>
    <property type="match status" value="1"/>
</dbReference>
<dbReference type="PANTHER" id="PTHR30536:SF5">
    <property type="entry name" value="ALTRONATE DEHYDRATASE"/>
    <property type="match status" value="1"/>
</dbReference>
<evidence type="ECO:0000313" key="4">
    <source>
        <dbReference type="Proteomes" id="UP000199520"/>
    </source>
</evidence>